<feature type="binding site" evidence="7">
    <location>
        <position position="128"/>
    </location>
    <ligand>
        <name>S-adenosyl-L-methionine</name>
        <dbReference type="ChEBI" id="CHEBI:59789"/>
    </ligand>
</feature>
<accession>A0ABQ6LVS8</accession>
<dbReference type="RefSeq" id="WP_285762690.1">
    <property type="nucleotide sequence ID" value="NZ_BSYJ01000001.1"/>
</dbReference>
<evidence type="ECO:0000256" key="2">
    <source>
        <dbReference type="ARBA" id="ARBA00003015"/>
    </source>
</evidence>
<comment type="similarity">
    <text evidence="7">Belongs to the class I-like SAM-binding methyltransferase superfamily. TrmB family.</text>
</comment>
<dbReference type="Pfam" id="PF02390">
    <property type="entry name" value="Methyltransf_4"/>
    <property type="match status" value="1"/>
</dbReference>
<evidence type="ECO:0000256" key="3">
    <source>
        <dbReference type="ARBA" id="ARBA00022603"/>
    </source>
</evidence>
<feature type="binding site" evidence="7">
    <location>
        <position position="187"/>
    </location>
    <ligand>
        <name>substrate</name>
    </ligand>
</feature>
<dbReference type="InterPro" id="IPR029063">
    <property type="entry name" value="SAM-dependent_MTases_sf"/>
</dbReference>
<keyword evidence="4 7" id="KW-0808">Transferase</keyword>
<keyword evidence="6 7" id="KW-0819">tRNA processing</keyword>
<keyword evidence="9" id="KW-1185">Reference proteome</keyword>
<dbReference type="Gene3D" id="3.40.50.150">
    <property type="entry name" value="Vaccinia Virus protein VP39"/>
    <property type="match status" value="1"/>
</dbReference>
<dbReference type="PROSITE" id="PS51625">
    <property type="entry name" value="SAM_MT_TRMB"/>
    <property type="match status" value="1"/>
</dbReference>
<feature type="binding site" evidence="7">
    <location>
        <position position="155"/>
    </location>
    <ligand>
        <name>substrate</name>
    </ligand>
</feature>
<feature type="binding site" evidence="7">
    <location>
        <position position="101"/>
    </location>
    <ligand>
        <name>S-adenosyl-L-methionine</name>
        <dbReference type="ChEBI" id="CHEBI:59789"/>
    </ligand>
</feature>
<comment type="pathway">
    <text evidence="7">tRNA modification; N(7)-methylguanine-tRNA biosynthesis.</text>
</comment>
<evidence type="ECO:0000256" key="5">
    <source>
        <dbReference type="ARBA" id="ARBA00022691"/>
    </source>
</evidence>
<dbReference type="InterPro" id="IPR055361">
    <property type="entry name" value="tRNA_methyltr_TrmB_bact"/>
</dbReference>
<dbReference type="InterPro" id="IPR003358">
    <property type="entry name" value="tRNA_(Gua-N-7)_MeTrfase_Trmb"/>
</dbReference>
<dbReference type="SUPFAM" id="SSF53335">
    <property type="entry name" value="S-adenosyl-L-methionine-dependent methyltransferases"/>
    <property type="match status" value="1"/>
</dbReference>
<keyword evidence="3 7" id="KW-0489">Methyltransferase</keyword>
<comment type="caution">
    <text evidence="8">The sequence shown here is derived from an EMBL/GenBank/DDBJ whole genome shotgun (WGS) entry which is preliminary data.</text>
</comment>
<dbReference type="PANTHER" id="PTHR23417">
    <property type="entry name" value="3-DEOXY-D-MANNO-OCTULOSONIC-ACID TRANSFERASE/TRNA GUANINE-N 7 - -METHYLTRANSFERASE"/>
    <property type="match status" value="1"/>
</dbReference>
<evidence type="ECO:0000313" key="8">
    <source>
        <dbReference type="EMBL" id="GMG86185.1"/>
    </source>
</evidence>
<dbReference type="EMBL" id="BSYJ01000001">
    <property type="protein sequence ID" value="GMG86185.1"/>
    <property type="molecule type" value="Genomic_DNA"/>
</dbReference>
<evidence type="ECO:0000256" key="6">
    <source>
        <dbReference type="ARBA" id="ARBA00022694"/>
    </source>
</evidence>
<feature type="binding site" evidence="7">
    <location>
        <position position="76"/>
    </location>
    <ligand>
        <name>S-adenosyl-L-methionine</name>
        <dbReference type="ChEBI" id="CHEBI:59789"/>
    </ligand>
</feature>
<evidence type="ECO:0000256" key="7">
    <source>
        <dbReference type="HAMAP-Rule" id="MF_01057"/>
    </source>
</evidence>
<dbReference type="PANTHER" id="PTHR23417:SF14">
    <property type="entry name" value="PENTACOTRIPEPTIDE-REPEAT REGION OF PRORP DOMAIN-CONTAINING PROTEIN"/>
    <property type="match status" value="1"/>
</dbReference>
<feature type="binding site" evidence="7">
    <location>
        <begin position="224"/>
        <end position="227"/>
    </location>
    <ligand>
        <name>substrate</name>
    </ligand>
</feature>
<dbReference type="NCBIfam" id="TIGR00091">
    <property type="entry name" value="tRNA (guanosine(46)-N7)-methyltransferase TrmB"/>
    <property type="match status" value="1"/>
</dbReference>
<evidence type="ECO:0000256" key="4">
    <source>
        <dbReference type="ARBA" id="ARBA00022679"/>
    </source>
</evidence>
<gene>
    <name evidence="7 8" type="primary">trmB</name>
    <name evidence="8" type="ORF">MNKW57_05060</name>
</gene>
<evidence type="ECO:0000256" key="1">
    <source>
        <dbReference type="ARBA" id="ARBA00000142"/>
    </source>
</evidence>
<comment type="caution">
    <text evidence="7">Lacks conserved residue(s) required for the propagation of feature annotation.</text>
</comment>
<dbReference type="HAMAP" id="MF_01057">
    <property type="entry name" value="tRNA_methyltr_TrmB"/>
    <property type="match status" value="1"/>
</dbReference>
<feature type="binding site" evidence="7">
    <location>
        <position position="151"/>
    </location>
    <ligand>
        <name>S-adenosyl-L-methionine</name>
        <dbReference type="ChEBI" id="CHEBI:59789"/>
    </ligand>
</feature>
<reference evidence="8 9" key="1">
    <citation type="submission" date="2023-04" db="EMBL/GenBank/DDBJ databases">
        <title>Marinobulbifer ophiurae gen. nov., sp. Nov., isolate from tissue of brittle star Ophioplocus japonicus.</title>
        <authorList>
            <person name="Kawano K."/>
            <person name="Sawayama S."/>
            <person name="Nakagawa S."/>
        </authorList>
    </citation>
    <scope>NUCLEOTIDE SEQUENCE [LARGE SCALE GENOMIC DNA]</scope>
    <source>
        <strain evidence="8 9">NKW57</strain>
    </source>
</reference>
<dbReference type="Proteomes" id="UP001224392">
    <property type="component" value="Unassembled WGS sequence"/>
</dbReference>
<dbReference type="CDD" id="cd02440">
    <property type="entry name" value="AdoMet_MTases"/>
    <property type="match status" value="1"/>
</dbReference>
<protein>
    <recommendedName>
        <fullName evidence="7">tRNA (guanine-N(7)-)-methyltransferase</fullName>
        <ecNumber evidence="7">2.1.1.33</ecNumber>
    </recommendedName>
    <alternativeName>
        <fullName evidence="7">tRNA (guanine(46)-N(7))-methyltransferase</fullName>
    </alternativeName>
    <alternativeName>
        <fullName evidence="7">tRNA(m7G46)-methyltransferase</fullName>
    </alternativeName>
</protein>
<evidence type="ECO:0000313" key="9">
    <source>
        <dbReference type="Proteomes" id="UP001224392"/>
    </source>
</evidence>
<organism evidence="8 9">
    <name type="scientific">Biformimicrobium ophioploci</name>
    <dbReference type="NCBI Taxonomy" id="3036711"/>
    <lineage>
        <taxon>Bacteria</taxon>
        <taxon>Pseudomonadati</taxon>
        <taxon>Pseudomonadota</taxon>
        <taxon>Gammaproteobacteria</taxon>
        <taxon>Cellvibrionales</taxon>
        <taxon>Microbulbiferaceae</taxon>
        <taxon>Biformimicrobium</taxon>
    </lineage>
</organism>
<sequence>MNENPKQPQTDDQDESPYKIEYKRKDIRSFVIRGGRITGAQRNAFDRYWAEYGLSLFDGPLDIEATFGRKAPLVLEIGFGMGDSLLQMAQNEPDKDFIGIEVHPPGVGRLLNSAGKEGIKNLRIYMADATDVLEDCIADASLDRFQLYFPDPWHKKKHHKRRIVQPPFMQRIIAKLKPGGMVHMATDWENYAEHMQEVLEPIAELENTQGTGNFAERPDFRPETKFERRGARLGHGVWDLLYKKNLASHPG</sequence>
<name>A0ABQ6LVS8_9GAMM</name>
<keyword evidence="5 7" id="KW-0949">S-adenosyl-L-methionine</keyword>
<proteinExistence type="inferred from homology"/>
<dbReference type="EC" id="2.1.1.33" evidence="7"/>
<comment type="function">
    <text evidence="2 7">Catalyzes the formation of N(7)-methylguanine at position 46 (m7G46) in tRNA.</text>
</comment>
<comment type="catalytic activity">
    <reaction evidence="1 7">
        <text>guanosine(46) in tRNA + S-adenosyl-L-methionine = N(7)-methylguanosine(46) in tRNA + S-adenosyl-L-homocysteine</text>
        <dbReference type="Rhea" id="RHEA:42708"/>
        <dbReference type="Rhea" id="RHEA-COMP:10188"/>
        <dbReference type="Rhea" id="RHEA-COMP:10189"/>
        <dbReference type="ChEBI" id="CHEBI:57856"/>
        <dbReference type="ChEBI" id="CHEBI:59789"/>
        <dbReference type="ChEBI" id="CHEBI:74269"/>
        <dbReference type="ChEBI" id="CHEBI:74480"/>
        <dbReference type="EC" id="2.1.1.33"/>
    </reaction>
</comment>